<keyword evidence="1" id="KW-0808">Transferase</keyword>
<organism evidence="1 2">
    <name type="scientific">Paraphoma chrysanthemicola</name>
    <dbReference type="NCBI Taxonomy" id="798071"/>
    <lineage>
        <taxon>Eukaryota</taxon>
        <taxon>Fungi</taxon>
        <taxon>Dikarya</taxon>
        <taxon>Ascomycota</taxon>
        <taxon>Pezizomycotina</taxon>
        <taxon>Dothideomycetes</taxon>
        <taxon>Pleosporomycetidae</taxon>
        <taxon>Pleosporales</taxon>
        <taxon>Pleosporineae</taxon>
        <taxon>Phaeosphaeriaceae</taxon>
        <taxon>Paraphoma</taxon>
    </lineage>
</organism>
<evidence type="ECO:0000313" key="2">
    <source>
        <dbReference type="Proteomes" id="UP000813461"/>
    </source>
</evidence>
<dbReference type="PANTHER" id="PTHR14614">
    <property type="entry name" value="HEPATOCELLULAR CARCINOMA-ASSOCIATED ANTIGEN"/>
    <property type="match status" value="1"/>
</dbReference>
<dbReference type="InterPro" id="IPR019410">
    <property type="entry name" value="Methyltransf_16"/>
</dbReference>
<dbReference type="AlphaFoldDB" id="A0A8K0VXI1"/>
<dbReference type="InterPro" id="IPR029063">
    <property type="entry name" value="SAM-dependent_MTases_sf"/>
</dbReference>
<keyword evidence="2" id="KW-1185">Reference proteome</keyword>
<gene>
    <name evidence="1" type="ORF">FB567DRAFT_527870</name>
</gene>
<dbReference type="Proteomes" id="UP000813461">
    <property type="component" value="Unassembled WGS sequence"/>
</dbReference>
<dbReference type="SUPFAM" id="SSF53335">
    <property type="entry name" value="S-adenosyl-L-methionine-dependent methyltransferases"/>
    <property type="match status" value="1"/>
</dbReference>
<dbReference type="Gene3D" id="3.40.50.150">
    <property type="entry name" value="Vaccinia Virus protein VP39"/>
    <property type="match status" value="1"/>
</dbReference>
<protein>
    <submittedName>
        <fullName evidence="1">Methyltransferase-domain-containing protein</fullName>
    </submittedName>
</protein>
<name>A0A8K0VXI1_9PLEO</name>
<sequence length="393" mass="43105">MSVNLSGPCLPPSSSLPPIRQIISASELQITTALRNLQTLYCPLRLPSAIPKPTPKWRHISAAPTPSPVDSGYVSRDENQVEDGIAASEEVTAALRADPFERTFATRWLTSLLARVEEMDFEDDMKSSMIDDAAFILSSFSDSANEEEEEALTRDFSFPTRSGEAVKVTLNDAPLSGTDHTDVGLQSWGASIVLSSMMCADPDHFRLTSQSLGEEAKVIELGAGTGLVSLTLAKLLPETGIRGLDIAATDYHPAVLDNCQANIATNFPDSENGQHVRTMLLDWSQPPADLQARADMLIASDVVYAPEHAAWLRDCAAHLLKPEGTFWLMVTVRKTGKFEGIPETAEAAFKPDFVPRDETGRIFQILEKQWVEKRRGIGRGDETGYQLYRIGWA</sequence>
<evidence type="ECO:0000313" key="1">
    <source>
        <dbReference type="EMBL" id="KAH7086409.1"/>
    </source>
</evidence>
<dbReference type="Pfam" id="PF10294">
    <property type="entry name" value="Methyltransf_16"/>
    <property type="match status" value="1"/>
</dbReference>
<keyword evidence="1" id="KW-0489">Methyltransferase</keyword>
<comment type="caution">
    <text evidence="1">The sequence shown here is derived from an EMBL/GenBank/DDBJ whole genome shotgun (WGS) entry which is preliminary data.</text>
</comment>
<accession>A0A8K0VXI1</accession>
<dbReference type="EMBL" id="JAGMVJ010000011">
    <property type="protein sequence ID" value="KAH7086409.1"/>
    <property type="molecule type" value="Genomic_DNA"/>
</dbReference>
<proteinExistence type="predicted"/>
<dbReference type="CDD" id="cd02440">
    <property type="entry name" value="AdoMet_MTases"/>
    <property type="match status" value="1"/>
</dbReference>
<dbReference type="GO" id="GO:0008757">
    <property type="term" value="F:S-adenosylmethionine-dependent methyltransferase activity"/>
    <property type="evidence" value="ECO:0007669"/>
    <property type="project" value="UniProtKB-ARBA"/>
</dbReference>
<dbReference type="PANTHER" id="PTHR14614:SF147">
    <property type="entry name" value="S-ADENOSYLMETHIONINE-DEPENDENT METHYLTRANSFERASE OF THE SEVEN BETA-STRAND FAMILY"/>
    <property type="match status" value="1"/>
</dbReference>
<dbReference type="GO" id="GO:0032259">
    <property type="term" value="P:methylation"/>
    <property type="evidence" value="ECO:0007669"/>
    <property type="project" value="UniProtKB-KW"/>
</dbReference>
<dbReference type="OrthoDB" id="433955at2759"/>
<reference evidence="1" key="1">
    <citation type="journal article" date="2021" name="Nat. Commun.">
        <title>Genetic determinants of endophytism in the Arabidopsis root mycobiome.</title>
        <authorList>
            <person name="Mesny F."/>
            <person name="Miyauchi S."/>
            <person name="Thiergart T."/>
            <person name="Pickel B."/>
            <person name="Atanasova L."/>
            <person name="Karlsson M."/>
            <person name="Huettel B."/>
            <person name="Barry K.W."/>
            <person name="Haridas S."/>
            <person name="Chen C."/>
            <person name="Bauer D."/>
            <person name="Andreopoulos W."/>
            <person name="Pangilinan J."/>
            <person name="LaButti K."/>
            <person name="Riley R."/>
            <person name="Lipzen A."/>
            <person name="Clum A."/>
            <person name="Drula E."/>
            <person name="Henrissat B."/>
            <person name="Kohler A."/>
            <person name="Grigoriev I.V."/>
            <person name="Martin F.M."/>
            <person name="Hacquard S."/>
        </authorList>
    </citation>
    <scope>NUCLEOTIDE SEQUENCE</scope>
    <source>
        <strain evidence="1">MPI-SDFR-AT-0120</strain>
    </source>
</reference>